<reference evidence="1" key="1">
    <citation type="submission" date="2021-02" db="EMBL/GenBank/DDBJ databases">
        <authorList>
            <person name="Nowell W R."/>
        </authorList>
    </citation>
    <scope>NUCLEOTIDE SEQUENCE</scope>
</reference>
<organism evidence="1 2">
    <name type="scientific">Rotaria magnacalcarata</name>
    <dbReference type="NCBI Taxonomy" id="392030"/>
    <lineage>
        <taxon>Eukaryota</taxon>
        <taxon>Metazoa</taxon>
        <taxon>Spiralia</taxon>
        <taxon>Gnathifera</taxon>
        <taxon>Rotifera</taxon>
        <taxon>Eurotatoria</taxon>
        <taxon>Bdelloidea</taxon>
        <taxon>Philodinida</taxon>
        <taxon>Philodinidae</taxon>
        <taxon>Rotaria</taxon>
    </lineage>
</organism>
<proteinExistence type="predicted"/>
<keyword evidence="2" id="KW-1185">Reference proteome</keyword>
<dbReference type="EMBL" id="CAJOBG010000829">
    <property type="protein sequence ID" value="CAF3863059.1"/>
    <property type="molecule type" value="Genomic_DNA"/>
</dbReference>
<protein>
    <submittedName>
        <fullName evidence="1">Uncharacterized protein</fullName>
    </submittedName>
</protein>
<dbReference type="Proteomes" id="UP000663866">
    <property type="component" value="Unassembled WGS sequence"/>
</dbReference>
<accession>A0A819FAI2</accession>
<evidence type="ECO:0000313" key="2">
    <source>
        <dbReference type="Proteomes" id="UP000663866"/>
    </source>
</evidence>
<evidence type="ECO:0000313" key="1">
    <source>
        <dbReference type="EMBL" id="CAF3863059.1"/>
    </source>
</evidence>
<name>A0A819FAI2_9BILA</name>
<dbReference type="AlphaFoldDB" id="A0A819FAI2"/>
<comment type="caution">
    <text evidence="1">The sequence shown here is derived from an EMBL/GenBank/DDBJ whole genome shotgun (WGS) entry which is preliminary data.</text>
</comment>
<sequence length="80" mass="9066">MTDDVTVLHLEEEIAATERAPWETNILKSGIQYGSLGIFSTDLPKASFSAMIISLFELRLSIREVTYKLDICEKEVLVLY</sequence>
<gene>
    <name evidence="1" type="ORF">OVN521_LOCUS7492</name>
</gene>